<protein>
    <submittedName>
        <fullName evidence="1">Unannotated protein</fullName>
    </submittedName>
</protein>
<reference evidence="1" key="1">
    <citation type="submission" date="2020-05" db="EMBL/GenBank/DDBJ databases">
        <authorList>
            <person name="Chiriac C."/>
            <person name="Salcher M."/>
            <person name="Ghai R."/>
            <person name="Kavagutti S V."/>
        </authorList>
    </citation>
    <scope>NUCLEOTIDE SEQUENCE</scope>
</reference>
<gene>
    <name evidence="1" type="ORF">UFOPK1410_01041</name>
</gene>
<evidence type="ECO:0000313" key="1">
    <source>
        <dbReference type="EMBL" id="CAB4547133.1"/>
    </source>
</evidence>
<organism evidence="1">
    <name type="scientific">freshwater metagenome</name>
    <dbReference type="NCBI Taxonomy" id="449393"/>
    <lineage>
        <taxon>unclassified sequences</taxon>
        <taxon>metagenomes</taxon>
        <taxon>ecological metagenomes</taxon>
    </lineage>
</organism>
<accession>A0A6J6C9P3</accession>
<dbReference type="EMBL" id="CAEZSH010000173">
    <property type="protein sequence ID" value="CAB4547133.1"/>
    <property type="molecule type" value="Genomic_DNA"/>
</dbReference>
<name>A0A6J6C9P3_9ZZZZ</name>
<proteinExistence type="predicted"/>
<sequence>MDTRDDKGGRSDIADSKCLTNSLNQNSLTCTKWAIEKDEIASYALRTDALTKIVHLGGCSNLHWLRIVEKRRRAPGFPEALPYLITRYERALNVGTRNLLSYDKPTFLAAVTIGPWLGNFPVLTAEAIIFAAASHCADV</sequence>
<dbReference type="AlphaFoldDB" id="A0A6J6C9P3"/>